<feature type="compositionally biased region" description="Polar residues" evidence="1">
    <location>
        <begin position="913"/>
        <end position="931"/>
    </location>
</feature>
<evidence type="ECO:0000313" key="3">
    <source>
        <dbReference type="Proteomes" id="UP001516400"/>
    </source>
</evidence>
<feature type="compositionally biased region" description="Basic and acidic residues" evidence="1">
    <location>
        <begin position="1"/>
        <end position="24"/>
    </location>
</feature>
<feature type="region of interest" description="Disordered" evidence="1">
    <location>
        <begin position="1"/>
        <end position="277"/>
    </location>
</feature>
<feature type="compositionally biased region" description="Basic and acidic residues" evidence="1">
    <location>
        <begin position="113"/>
        <end position="122"/>
    </location>
</feature>
<keyword evidence="3" id="KW-1185">Reference proteome</keyword>
<proteinExistence type="predicted"/>
<feature type="region of interest" description="Disordered" evidence="1">
    <location>
        <begin position="810"/>
        <end position="860"/>
    </location>
</feature>
<feature type="compositionally biased region" description="Low complexity" evidence="1">
    <location>
        <begin position="70"/>
        <end position="81"/>
    </location>
</feature>
<organism evidence="2 3">
    <name type="scientific">Cryptolaemus montrouzieri</name>
    <dbReference type="NCBI Taxonomy" id="559131"/>
    <lineage>
        <taxon>Eukaryota</taxon>
        <taxon>Metazoa</taxon>
        <taxon>Ecdysozoa</taxon>
        <taxon>Arthropoda</taxon>
        <taxon>Hexapoda</taxon>
        <taxon>Insecta</taxon>
        <taxon>Pterygota</taxon>
        <taxon>Neoptera</taxon>
        <taxon>Endopterygota</taxon>
        <taxon>Coleoptera</taxon>
        <taxon>Polyphaga</taxon>
        <taxon>Cucujiformia</taxon>
        <taxon>Coccinelloidea</taxon>
        <taxon>Coccinellidae</taxon>
        <taxon>Scymninae</taxon>
        <taxon>Scymnini</taxon>
        <taxon>Cryptolaemus</taxon>
    </lineage>
</organism>
<evidence type="ECO:0000313" key="2">
    <source>
        <dbReference type="EMBL" id="KAL3275485.1"/>
    </source>
</evidence>
<sequence>MSDSPQREESRADRIARYKEERRQQLNSQIQARLAGELGRKATPEPHLGSPVGHKNATSFSAISPEGPRTTRTSRLRAAASNCTDIGACKSPGNSSEKPTSSYSSPRSTSKIAETRLDDKDKSSKRKSNLNRSLNSEEIPAQDFLGDDKYNRRRRKVHPTSDSKQQPGTTPSPREDLESDFTASSTQISPVDAAVGATKTTPKKSQLAIHMENARKGISTPTSDIGRIKPSSRNTTRSPTPLDKTHKELNGITKHQRDQTKCNKDNIKHITPDKERKKDIEHKINTNRLNELSALTKETLARVERLTNKGRNSPSRDLPKRTFNTPTRDTKYSKPSSRPSSAEKAGPSILKKKSLEDVASDTPSLQISNSSPVSILKRKISQDDHRPETSTHTPPVTFSPNVKDTSSTNRKQGILKKRRSLDESLVLRRRSCSPEVASKTDSKSILKSQRRSSLEELTMLHSPETQIQGILKRRTSKNEEDADQSFNSPQSILKRRSGASSAGSTANTPHVSITTAVILAAASGAEMVLDSDNVPVRPILKKKSFSDDQSFSDNSDVPKPILKKKHSTDTEDFDERLRPILKPARGSIDREAESYTETETEMKPILKQHRDEASRYKLSFCQDGTSISQGVIRRHQRGSRRSNTICADYTAVVFDSNDDERSSTEKGRPLSVSELVTSFEQSTSISTHTGAIPKKGLLVRSNERYKTQPVTSDEYEASLLYVASPSNEPLSSQYSLNPPSVVSSTSLRLNDLESCPKVSSDSAFQSLLDGLEMEENEAKSAEVSPKSCRPKGGLDQLMKTIANEAKMAKLAKGALEPDRYPKKRPSSSSLERTKGSRHVTQPVTFDEVQEASKLQQDDPSNLSLSERIRVFNQKILMQDKPEPCFAYNKESTRHNVPSITKIPDITYDEGISCNDSGSDSENASGIASSSVMERPPKSGSRLTRSFSARISRSNKSGTESTSESESSGGREVKNILGTDRSNIK</sequence>
<gene>
    <name evidence="2" type="ORF">HHI36_020245</name>
</gene>
<feature type="compositionally biased region" description="Low complexity" evidence="1">
    <location>
        <begin position="95"/>
        <end position="111"/>
    </location>
</feature>
<evidence type="ECO:0000256" key="1">
    <source>
        <dbReference type="SAM" id="MobiDB-lite"/>
    </source>
</evidence>
<feature type="region of interest" description="Disordered" evidence="1">
    <location>
        <begin position="906"/>
        <end position="984"/>
    </location>
</feature>
<feature type="region of interest" description="Disordered" evidence="1">
    <location>
        <begin position="431"/>
        <end position="507"/>
    </location>
</feature>
<evidence type="ECO:0008006" key="4">
    <source>
        <dbReference type="Google" id="ProtNLM"/>
    </source>
</evidence>
<feature type="compositionally biased region" description="Polar residues" evidence="1">
    <location>
        <begin position="160"/>
        <end position="172"/>
    </location>
</feature>
<feature type="region of interest" description="Disordered" evidence="1">
    <location>
        <begin position="305"/>
        <end position="417"/>
    </location>
</feature>
<feature type="compositionally biased region" description="Low complexity" evidence="1">
    <location>
        <begin position="956"/>
        <end position="967"/>
    </location>
</feature>
<feature type="compositionally biased region" description="Polar residues" evidence="1">
    <location>
        <begin position="390"/>
        <end position="411"/>
    </location>
</feature>
<feature type="compositionally biased region" description="Basic and acidic residues" evidence="1">
    <location>
        <begin position="380"/>
        <end position="389"/>
    </location>
</feature>
<name>A0ABD2NAG0_9CUCU</name>
<feature type="compositionally biased region" description="Polar residues" evidence="1">
    <location>
        <begin position="322"/>
        <end position="340"/>
    </location>
</feature>
<feature type="compositionally biased region" description="Basic and acidic residues" evidence="1">
    <location>
        <begin position="243"/>
        <end position="277"/>
    </location>
</feature>
<accession>A0ABD2NAG0</accession>
<dbReference type="EMBL" id="JABFTP020000083">
    <property type="protein sequence ID" value="KAL3275485.1"/>
    <property type="molecule type" value="Genomic_DNA"/>
</dbReference>
<protein>
    <recommendedName>
        <fullName evidence="4">Supervillin</fullName>
    </recommendedName>
</protein>
<comment type="caution">
    <text evidence="2">The sequence shown here is derived from an EMBL/GenBank/DDBJ whole genome shotgun (WGS) entry which is preliminary data.</text>
</comment>
<reference evidence="2 3" key="1">
    <citation type="journal article" date="2021" name="BMC Biol.">
        <title>Horizontally acquired antibacterial genes associated with adaptive radiation of ladybird beetles.</title>
        <authorList>
            <person name="Li H.S."/>
            <person name="Tang X.F."/>
            <person name="Huang Y.H."/>
            <person name="Xu Z.Y."/>
            <person name="Chen M.L."/>
            <person name="Du X.Y."/>
            <person name="Qiu B.Y."/>
            <person name="Chen P.T."/>
            <person name="Zhang W."/>
            <person name="Slipinski A."/>
            <person name="Escalona H.E."/>
            <person name="Waterhouse R.M."/>
            <person name="Zwick A."/>
            <person name="Pang H."/>
        </authorList>
    </citation>
    <scope>NUCLEOTIDE SEQUENCE [LARGE SCALE GENOMIC DNA]</scope>
    <source>
        <strain evidence="2">SYSU2018</strain>
    </source>
</reference>
<feature type="compositionally biased region" description="Polar residues" evidence="1">
    <location>
        <begin position="940"/>
        <end position="955"/>
    </location>
</feature>
<feature type="region of interest" description="Disordered" evidence="1">
    <location>
        <begin position="545"/>
        <end position="600"/>
    </location>
</feature>
<dbReference type="AlphaFoldDB" id="A0ABD2NAG0"/>
<dbReference type="Proteomes" id="UP001516400">
    <property type="component" value="Unassembled WGS sequence"/>
</dbReference>
<feature type="compositionally biased region" description="Polar residues" evidence="1">
    <location>
        <begin position="361"/>
        <end position="373"/>
    </location>
</feature>